<keyword evidence="8 10" id="KW-0139">CF(1)</keyword>
<evidence type="ECO:0000256" key="3">
    <source>
        <dbReference type="ARBA" id="ARBA00007681"/>
    </source>
</evidence>
<comment type="caution">
    <text evidence="11">The sequence shown here is derived from an EMBL/GenBank/DDBJ whole genome shotgun (WGS) entry which is preliminary data.</text>
</comment>
<proteinExistence type="inferred from homology"/>
<dbReference type="GO" id="GO:0042777">
    <property type="term" value="P:proton motive force-driven plasma membrane ATP synthesis"/>
    <property type="evidence" value="ECO:0007669"/>
    <property type="project" value="UniProtKB-UniRule"/>
</dbReference>
<dbReference type="GO" id="GO:0005886">
    <property type="term" value="C:plasma membrane"/>
    <property type="evidence" value="ECO:0007669"/>
    <property type="project" value="UniProtKB-SubCell"/>
</dbReference>
<dbReference type="PRINTS" id="PR00126">
    <property type="entry name" value="ATPASEGAMMA"/>
</dbReference>
<evidence type="ECO:0000256" key="1">
    <source>
        <dbReference type="ARBA" id="ARBA00003456"/>
    </source>
</evidence>
<gene>
    <name evidence="10" type="primary">atpG</name>
    <name evidence="11" type="ORF">EU981_02260</name>
</gene>
<dbReference type="Pfam" id="PF00231">
    <property type="entry name" value="ATP-synt"/>
    <property type="match status" value="1"/>
</dbReference>
<evidence type="ECO:0000256" key="8">
    <source>
        <dbReference type="ARBA" id="ARBA00023196"/>
    </source>
</evidence>
<comment type="subunit">
    <text evidence="10">F-type ATPases have 2 components, CF(1) - the catalytic core - and CF(0) - the membrane proton channel. CF(1) has five subunits: alpha(3), beta(3), gamma(1), delta(1), epsilon(1). CF(0) has three main subunits: a, b and c.</text>
</comment>
<dbReference type="PROSITE" id="PS00153">
    <property type="entry name" value="ATPASE_GAMMA"/>
    <property type="match status" value="1"/>
</dbReference>
<dbReference type="AlphaFoldDB" id="A0A937DLT7"/>
<dbReference type="NCBIfam" id="NF004146">
    <property type="entry name" value="PRK05621.1-4"/>
    <property type="match status" value="1"/>
</dbReference>
<evidence type="ECO:0000256" key="10">
    <source>
        <dbReference type="HAMAP-Rule" id="MF_00815"/>
    </source>
</evidence>
<dbReference type="HAMAP" id="MF_00815">
    <property type="entry name" value="ATP_synth_gamma_bact"/>
    <property type="match status" value="1"/>
</dbReference>
<evidence type="ECO:0000313" key="11">
    <source>
        <dbReference type="EMBL" id="MBL0848909.1"/>
    </source>
</evidence>
<comment type="subcellular location">
    <subcellularLocation>
        <location evidence="10">Cell membrane</location>
        <topology evidence="10">Peripheral membrane protein</topology>
    </subcellularLocation>
    <subcellularLocation>
        <location evidence="2">Membrane</location>
        <topology evidence="2">Peripheral membrane protein</topology>
    </subcellularLocation>
</comment>
<protein>
    <recommendedName>
        <fullName evidence="10">ATP synthase gamma chain</fullName>
    </recommendedName>
    <alternativeName>
        <fullName evidence="10">ATP synthase F1 sector gamma subunit</fullName>
    </alternativeName>
    <alternativeName>
        <fullName evidence="10">F-ATPase gamma subunit</fullName>
    </alternativeName>
</protein>
<dbReference type="EMBL" id="SEOL01000003">
    <property type="protein sequence ID" value="MBL0848909.1"/>
    <property type="molecule type" value="Genomic_DNA"/>
</dbReference>
<sequence>MASLKELKNRIHSVKETQKITEAMQMVSVTKLRRAQAAIQNSLLYQVSIKDCLMKCVTDEYSQEDLPLVIKGTGRDSVYLLIVFASERGLCGGFNSQIVRLARDRIREFISDGKEIKILVVGKKGYEGLYREFSSMIIDYIELPSQKEIDFFQAQNIARKVMSLFVNGVFDVCFCLHSGFISIMQQIPVVSKLIPVNFVQDLKEKKGKDLSVYRYESTIYSVFEQILCQYISAQILWYLLESKASEVGARITAMDNATRNADRMAEGLHLSYNRQRQMRITTELIEIIAGAEAV</sequence>
<comment type="similarity">
    <text evidence="3 10">Belongs to the ATPase gamma chain family.</text>
</comment>
<evidence type="ECO:0000256" key="9">
    <source>
        <dbReference type="ARBA" id="ARBA00023310"/>
    </source>
</evidence>
<reference evidence="11" key="1">
    <citation type="submission" date="2019-02" db="EMBL/GenBank/DDBJ databases">
        <title>A novel Candidatus Liberibacter species associated with the New Zealand native fuchsia psyllid, Ctenarytaina fuchsiae.</title>
        <authorList>
            <person name="Thompson S.M."/>
            <person name="Jorgensen N."/>
            <person name="David C."/>
            <person name="Bulman S.R."/>
            <person name="Smith G.R."/>
        </authorList>
    </citation>
    <scope>NUCLEOTIDE SEQUENCE</scope>
    <source>
        <strain evidence="11">Oxford</strain>
    </source>
</reference>
<keyword evidence="7 10" id="KW-0472">Membrane</keyword>
<dbReference type="Gene3D" id="1.10.287.80">
    <property type="entry name" value="ATP synthase, gamma subunit, helix hairpin domain"/>
    <property type="match status" value="1"/>
</dbReference>
<dbReference type="GO" id="GO:0046933">
    <property type="term" value="F:proton-transporting ATP synthase activity, rotational mechanism"/>
    <property type="evidence" value="ECO:0007669"/>
    <property type="project" value="UniProtKB-UniRule"/>
</dbReference>
<keyword evidence="10" id="KW-1003">Cell membrane</keyword>
<dbReference type="InterPro" id="IPR000131">
    <property type="entry name" value="ATP_synth_F1_gsu"/>
</dbReference>
<dbReference type="Gene3D" id="3.40.1380.10">
    <property type="match status" value="1"/>
</dbReference>
<keyword evidence="9 10" id="KW-0066">ATP synthesis</keyword>
<dbReference type="SUPFAM" id="SSF52943">
    <property type="entry name" value="ATP synthase (F1-ATPase), gamma subunit"/>
    <property type="match status" value="1"/>
</dbReference>
<dbReference type="CDD" id="cd12151">
    <property type="entry name" value="F1-ATPase_gamma"/>
    <property type="match status" value="1"/>
</dbReference>
<accession>A0A937DLT7</accession>
<evidence type="ECO:0000256" key="4">
    <source>
        <dbReference type="ARBA" id="ARBA00022448"/>
    </source>
</evidence>
<dbReference type="InterPro" id="IPR035968">
    <property type="entry name" value="ATP_synth_F1_ATPase_gsu"/>
</dbReference>
<keyword evidence="5 10" id="KW-0375">Hydrogen ion transport</keyword>
<name>A0A937DLT7_9HYPH</name>
<dbReference type="InterPro" id="IPR023632">
    <property type="entry name" value="ATP_synth_F1_gsu_CS"/>
</dbReference>
<evidence type="ECO:0000256" key="2">
    <source>
        <dbReference type="ARBA" id="ARBA00004170"/>
    </source>
</evidence>
<dbReference type="Proteomes" id="UP000736856">
    <property type="component" value="Unassembled WGS sequence"/>
</dbReference>
<evidence type="ECO:0000256" key="7">
    <source>
        <dbReference type="ARBA" id="ARBA00023136"/>
    </source>
</evidence>
<dbReference type="PANTHER" id="PTHR11693:SF22">
    <property type="entry name" value="ATP SYNTHASE SUBUNIT GAMMA, MITOCHONDRIAL"/>
    <property type="match status" value="1"/>
</dbReference>
<keyword evidence="6 10" id="KW-0406">Ion transport</keyword>
<dbReference type="PANTHER" id="PTHR11693">
    <property type="entry name" value="ATP SYNTHASE GAMMA CHAIN"/>
    <property type="match status" value="1"/>
</dbReference>
<evidence type="ECO:0000313" key="12">
    <source>
        <dbReference type="Proteomes" id="UP000736856"/>
    </source>
</evidence>
<dbReference type="GO" id="GO:0005524">
    <property type="term" value="F:ATP binding"/>
    <property type="evidence" value="ECO:0007669"/>
    <property type="project" value="UniProtKB-UniRule"/>
</dbReference>
<dbReference type="NCBIfam" id="TIGR01146">
    <property type="entry name" value="ATPsyn_F1gamma"/>
    <property type="match status" value="1"/>
</dbReference>
<dbReference type="GO" id="GO:0045259">
    <property type="term" value="C:proton-transporting ATP synthase complex"/>
    <property type="evidence" value="ECO:0007669"/>
    <property type="project" value="UniProtKB-KW"/>
</dbReference>
<comment type="function">
    <text evidence="1 10">Produces ATP from ADP in the presence of a proton gradient across the membrane. The gamma chain is believed to be important in regulating ATPase activity and the flow of protons through the CF(0) complex.</text>
</comment>
<evidence type="ECO:0000256" key="6">
    <source>
        <dbReference type="ARBA" id="ARBA00023065"/>
    </source>
</evidence>
<evidence type="ECO:0000256" key="5">
    <source>
        <dbReference type="ARBA" id="ARBA00022781"/>
    </source>
</evidence>
<keyword evidence="4 10" id="KW-0813">Transport</keyword>
<organism evidence="11 12">
    <name type="scientific">Candidatus Liberibacter ctenarytainae</name>
    <dbReference type="NCBI Taxonomy" id="2020335"/>
    <lineage>
        <taxon>Bacteria</taxon>
        <taxon>Pseudomonadati</taxon>
        <taxon>Pseudomonadota</taxon>
        <taxon>Alphaproteobacteria</taxon>
        <taxon>Hyphomicrobiales</taxon>
        <taxon>Rhizobiaceae</taxon>
        <taxon>Liberibacter</taxon>
    </lineage>
</organism>